<dbReference type="Gene3D" id="1.20.1250.20">
    <property type="entry name" value="MFS general substrate transporter like domains"/>
    <property type="match status" value="1"/>
</dbReference>
<gene>
    <name evidence="8" type="ORF">LTR24_004798</name>
</gene>
<dbReference type="Proteomes" id="UP001345013">
    <property type="component" value="Unassembled WGS sequence"/>
</dbReference>
<feature type="transmembrane region" description="Helical" evidence="6">
    <location>
        <begin position="222"/>
        <end position="245"/>
    </location>
</feature>
<comment type="subcellular location">
    <subcellularLocation>
        <location evidence="1">Membrane</location>
        <topology evidence="1">Multi-pass membrane protein</topology>
    </subcellularLocation>
</comment>
<comment type="caution">
    <text evidence="8">The sequence shown here is derived from an EMBL/GenBank/DDBJ whole genome shotgun (WGS) entry which is preliminary data.</text>
</comment>
<dbReference type="InterPro" id="IPR036259">
    <property type="entry name" value="MFS_trans_sf"/>
</dbReference>
<keyword evidence="2" id="KW-0813">Transport</keyword>
<keyword evidence="5 6" id="KW-0472">Membrane</keyword>
<evidence type="ECO:0000256" key="6">
    <source>
        <dbReference type="SAM" id="Phobius"/>
    </source>
</evidence>
<keyword evidence="3 6" id="KW-0812">Transmembrane</keyword>
<dbReference type="PANTHER" id="PTHR23511:SF5">
    <property type="entry name" value="MAJOR FACILITATOR-TYPE TRANSPORTER HXNZ-RELATED"/>
    <property type="match status" value="1"/>
</dbReference>
<dbReference type="PANTHER" id="PTHR23511">
    <property type="entry name" value="SYNAPTIC VESICLE GLYCOPROTEIN 2"/>
    <property type="match status" value="1"/>
</dbReference>
<dbReference type="CDD" id="cd17316">
    <property type="entry name" value="MFS_SV2_like"/>
    <property type="match status" value="1"/>
</dbReference>
<feature type="transmembrane region" description="Helical" evidence="6">
    <location>
        <begin position="369"/>
        <end position="388"/>
    </location>
</feature>
<feature type="transmembrane region" description="Helical" evidence="6">
    <location>
        <begin position="159"/>
        <end position="181"/>
    </location>
</feature>
<evidence type="ECO:0000256" key="2">
    <source>
        <dbReference type="ARBA" id="ARBA00022448"/>
    </source>
</evidence>
<feature type="transmembrane region" description="Helical" evidence="6">
    <location>
        <begin position="65"/>
        <end position="87"/>
    </location>
</feature>
<organism evidence="8 9">
    <name type="scientific">Lithohypha guttulata</name>
    <dbReference type="NCBI Taxonomy" id="1690604"/>
    <lineage>
        <taxon>Eukaryota</taxon>
        <taxon>Fungi</taxon>
        <taxon>Dikarya</taxon>
        <taxon>Ascomycota</taxon>
        <taxon>Pezizomycotina</taxon>
        <taxon>Eurotiomycetes</taxon>
        <taxon>Chaetothyriomycetidae</taxon>
        <taxon>Chaetothyriales</taxon>
        <taxon>Trichomeriaceae</taxon>
        <taxon>Lithohypha</taxon>
    </lineage>
</organism>
<dbReference type="PROSITE" id="PS50850">
    <property type="entry name" value="MFS"/>
    <property type="match status" value="1"/>
</dbReference>
<accession>A0ABR0KAV9</accession>
<dbReference type="SUPFAM" id="SSF103473">
    <property type="entry name" value="MFS general substrate transporter"/>
    <property type="match status" value="1"/>
</dbReference>
<evidence type="ECO:0000259" key="7">
    <source>
        <dbReference type="PROSITE" id="PS50850"/>
    </source>
</evidence>
<sequence length="519" mass="56834">MGFLWPFKRYHLEDFDSVVIPLGQAQRAESADVSASGHDSAYDRKSKVVNKALIDIGMGRYQWELFFLCGFGWFADNLWLQVVALSLPSLSAEFGVSESSVRFTTLALFLGLTIGALFWGISADIIGRRPAFNVTLLLTGVFGVAVGAAPNWIGACGLYAALGFGIGGNLPVDGALFLEFLPQTSGNLLTLLSIFWPFGQLYASLIGWAFLTNYAENQGWRYLNYTVGATTLGMFVCRSVLFHLFESPKYLLAKGRQRDAAMVVRAIAYHNNKKTWMSEEILNEIGGVEQDAKKETVSNMEIIKRSVGKFSTERIRPLFAYKRLAINTTLLWIIWACIGMAYPLFNAFIVQYLRAVDPTAPPIPDSILYRNYAIQSIVGCPGSAIAAYTVRVKYVGRRGTMGVSLLLTGIFLFLFTISMDANFQLGCSCMVTLFQQTAYGVLYSYSPETFPTPNRSTGTGISSGLNRLAGLCAPLVAIYAGNDTAASAKMPIYISGALFLVCFACTACLPIETMGKETD</sequence>
<feature type="transmembrane region" description="Helical" evidence="6">
    <location>
        <begin position="131"/>
        <end position="153"/>
    </location>
</feature>
<feature type="transmembrane region" description="Helical" evidence="6">
    <location>
        <begin position="188"/>
        <end position="210"/>
    </location>
</feature>
<protein>
    <recommendedName>
        <fullName evidence="7">Major facilitator superfamily (MFS) profile domain-containing protein</fullName>
    </recommendedName>
</protein>
<evidence type="ECO:0000313" key="9">
    <source>
        <dbReference type="Proteomes" id="UP001345013"/>
    </source>
</evidence>
<proteinExistence type="predicted"/>
<dbReference type="InterPro" id="IPR020846">
    <property type="entry name" value="MFS_dom"/>
</dbReference>
<keyword evidence="9" id="KW-1185">Reference proteome</keyword>
<reference evidence="8 9" key="1">
    <citation type="submission" date="2023-08" db="EMBL/GenBank/DDBJ databases">
        <title>Black Yeasts Isolated from many extreme environments.</title>
        <authorList>
            <person name="Coleine C."/>
            <person name="Stajich J.E."/>
            <person name="Selbmann L."/>
        </authorList>
    </citation>
    <scope>NUCLEOTIDE SEQUENCE [LARGE SCALE GENOMIC DNA]</scope>
    <source>
        <strain evidence="8 9">CCFEE 5885</strain>
    </source>
</reference>
<feature type="transmembrane region" description="Helical" evidence="6">
    <location>
        <begin position="400"/>
        <end position="417"/>
    </location>
</feature>
<dbReference type="Pfam" id="PF00083">
    <property type="entry name" value="Sugar_tr"/>
    <property type="match status" value="1"/>
</dbReference>
<dbReference type="EMBL" id="JAVRRG010000051">
    <property type="protein sequence ID" value="KAK5092884.1"/>
    <property type="molecule type" value="Genomic_DNA"/>
</dbReference>
<evidence type="ECO:0000256" key="5">
    <source>
        <dbReference type="ARBA" id="ARBA00023136"/>
    </source>
</evidence>
<evidence type="ECO:0000313" key="8">
    <source>
        <dbReference type="EMBL" id="KAK5092884.1"/>
    </source>
</evidence>
<keyword evidence="4 6" id="KW-1133">Transmembrane helix</keyword>
<name>A0ABR0KAV9_9EURO</name>
<evidence type="ECO:0000256" key="3">
    <source>
        <dbReference type="ARBA" id="ARBA00022692"/>
    </source>
</evidence>
<feature type="domain" description="Major facilitator superfamily (MFS) profile" evidence="7">
    <location>
        <begin position="65"/>
        <end position="514"/>
    </location>
</feature>
<dbReference type="InterPro" id="IPR005828">
    <property type="entry name" value="MFS_sugar_transport-like"/>
</dbReference>
<evidence type="ECO:0000256" key="4">
    <source>
        <dbReference type="ARBA" id="ARBA00022989"/>
    </source>
</evidence>
<feature type="transmembrane region" description="Helical" evidence="6">
    <location>
        <begin position="492"/>
        <end position="511"/>
    </location>
</feature>
<feature type="transmembrane region" description="Helical" evidence="6">
    <location>
        <begin position="324"/>
        <end position="349"/>
    </location>
</feature>
<feature type="transmembrane region" description="Helical" evidence="6">
    <location>
        <begin position="99"/>
        <end position="119"/>
    </location>
</feature>
<evidence type="ECO:0000256" key="1">
    <source>
        <dbReference type="ARBA" id="ARBA00004141"/>
    </source>
</evidence>